<accession>A0ABN9H9P5</accession>
<protein>
    <submittedName>
        <fullName evidence="1">Uncharacterized protein</fullName>
    </submittedName>
</protein>
<name>A0ABN9H9P5_9NEOB</name>
<feature type="non-terminal residue" evidence="1">
    <location>
        <position position="1"/>
    </location>
</feature>
<evidence type="ECO:0000313" key="2">
    <source>
        <dbReference type="Proteomes" id="UP001162483"/>
    </source>
</evidence>
<evidence type="ECO:0000313" key="1">
    <source>
        <dbReference type="EMBL" id="CAI9617301.1"/>
    </source>
</evidence>
<keyword evidence="2" id="KW-1185">Reference proteome</keyword>
<gene>
    <name evidence="1" type="ORF">SPARVUS_LOCUS15527528</name>
</gene>
<reference evidence="1" key="1">
    <citation type="submission" date="2023-05" db="EMBL/GenBank/DDBJ databases">
        <authorList>
            <person name="Stuckert A."/>
        </authorList>
    </citation>
    <scope>NUCLEOTIDE SEQUENCE</scope>
</reference>
<proteinExistence type="predicted"/>
<dbReference type="Proteomes" id="UP001162483">
    <property type="component" value="Unassembled WGS sequence"/>
</dbReference>
<sequence length="64" mass="7384">FTSLANCSELAWCFSSTLLIRRCSCQGVNIRVNSCRQPERLCYGCSSIFVKFLYHFCYSILTDK</sequence>
<comment type="caution">
    <text evidence="1">The sequence shown here is derived from an EMBL/GenBank/DDBJ whole genome shotgun (WGS) entry which is preliminary data.</text>
</comment>
<dbReference type="EMBL" id="CATNWA010020228">
    <property type="protein sequence ID" value="CAI9617301.1"/>
    <property type="molecule type" value="Genomic_DNA"/>
</dbReference>
<organism evidence="1 2">
    <name type="scientific">Staurois parvus</name>
    <dbReference type="NCBI Taxonomy" id="386267"/>
    <lineage>
        <taxon>Eukaryota</taxon>
        <taxon>Metazoa</taxon>
        <taxon>Chordata</taxon>
        <taxon>Craniata</taxon>
        <taxon>Vertebrata</taxon>
        <taxon>Euteleostomi</taxon>
        <taxon>Amphibia</taxon>
        <taxon>Batrachia</taxon>
        <taxon>Anura</taxon>
        <taxon>Neobatrachia</taxon>
        <taxon>Ranoidea</taxon>
        <taxon>Ranidae</taxon>
        <taxon>Staurois</taxon>
    </lineage>
</organism>